<feature type="coiled-coil region" evidence="1">
    <location>
        <begin position="58"/>
        <end position="85"/>
    </location>
</feature>
<dbReference type="HOGENOM" id="CLU_128881_1_0_1"/>
<evidence type="ECO:0000256" key="1">
    <source>
        <dbReference type="SAM" id="Coils"/>
    </source>
</evidence>
<dbReference type="Pfam" id="PF13233">
    <property type="entry name" value="Complex1_LYR_2"/>
    <property type="match status" value="1"/>
</dbReference>
<protein>
    <submittedName>
        <fullName evidence="2">Uncharacterized protein</fullName>
    </submittedName>
</protein>
<dbReference type="AlphaFoldDB" id="G8ZRY2"/>
<dbReference type="OrthoDB" id="15893at2759"/>
<dbReference type="EMBL" id="HE616744">
    <property type="protein sequence ID" value="CCE91274.1"/>
    <property type="molecule type" value="Genomic_DNA"/>
</dbReference>
<reference evidence="2 3" key="1">
    <citation type="journal article" date="2011" name="Proc. Natl. Acad. Sci. U.S.A.">
        <title>Evolutionary erosion of yeast sex chromosomes by mating-type switching accidents.</title>
        <authorList>
            <person name="Gordon J.L."/>
            <person name="Armisen D."/>
            <person name="Proux-Wera E."/>
            <person name="Oheigeartaigh S.S."/>
            <person name="Byrne K.P."/>
            <person name="Wolfe K.H."/>
        </authorList>
    </citation>
    <scope>NUCLEOTIDE SEQUENCE [LARGE SCALE GENOMIC DNA]</scope>
    <source>
        <strain evidence="3">ATCC 10662 / CBS 1146 / NBRC 0425 / NCYC 2629 / NRRL Y-866</strain>
    </source>
</reference>
<organism evidence="2 3">
    <name type="scientific">Torulaspora delbrueckii</name>
    <name type="common">Yeast</name>
    <name type="synonym">Candida colliculosa</name>
    <dbReference type="NCBI Taxonomy" id="4950"/>
    <lineage>
        <taxon>Eukaryota</taxon>
        <taxon>Fungi</taxon>
        <taxon>Dikarya</taxon>
        <taxon>Ascomycota</taxon>
        <taxon>Saccharomycotina</taxon>
        <taxon>Saccharomycetes</taxon>
        <taxon>Saccharomycetales</taxon>
        <taxon>Saccharomycetaceae</taxon>
        <taxon>Torulaspora</taxon>
    </lineage>
</organism>
<dbReference type="STRING" id="1076872.G8ZRY2"/>
<dbReference type="Proteomes" id="UP000005627">
    <property type="component" value="Chromosome 3"/>
</dbReference>
<dbReference type="PANTHER" id="PTHR28015">
    <property type="entry name" value="ATP SYNTHASE ASSEMBLY FACTOR FMC1, MITOCHONDRIAL"/>
    <property type="match status" value="1"/>
</dbReference>
<dbReference type="InParanoid" id="G8ZRY2"/>
<dbReference type="KEGG" id="tdl:TDEL_0C03850"/>
<name>G8ZRY2_TORDE</name>
<dbReference type="eggNOG" id="ENOG502SD6J">
    <property type="taxonomic scope" value="Eukaryota"/>
</dbReference>
<accession>G8ZRY2</accession>
<dbReference type="RefSeq" id="XP_003680485.1">
    <property type="nucleotide sequence ID" value="XM_003680437.1"/>
</dbReference>
<evidence type="ECO:0000313" key="2">
    <source>
        <dbReference type="EMBL" id="CCE91274.1"/>
    </source>
</evidence>
<dbReference type="GO" id="GO:0033615">
    <property type="term" value="P:mitochondrial proton-transporting ATP synthase complex assembly"/>
    <property type="evidence" value="ECO:0007669"/>
    <property type="project" value="EnsemblFungi"/>
</dbReference>
<sequence>MKQAARAYRDVIRAMVRGDRRSRIAQRAEETRKQIAMLTYKRMNIVRQQNETKDAMLNASLFKDLQLLNRQVETLKRDRAENDKSLLFVRDTALIRDSLLQERGDNERLVQHLHDIGSFLTNQREYDELIERYNGSSKLSQEETVRRTAGKVGLHVPF</sequence>
<gene>
    <name evidence="2" type="primary">TDEL0C03850</name>
    <name evidence="2" type="ORF">TDEL_0C03850</name>
</gene>
<proteinExistence type="predicted"/>
<dbReference type="GeneID" id="11500609"/>
<keyword evidence="3" id="KW-1185">Reference proteome</keyword>
<dbReference type="PANTHER" id="PTHR28015:SF1">
    <property type="entry name" value="ATP SYNTHASE ASSEMBLY FACTOR FMC1, MITOCHONDRIAL"/>
    <property type="match status" value="1"/>
</dbReference>
<dbReference type="GO" id="GO:0016236">
    <property type="term" value="P:macroautophagy"/>
    <property type="evidence" value="ECO:0007669"/>
    <property type="project" value="EnsemblFungi"/>
</dbReference>
<keyword evidence="1" id="KW-0175">Coiled coil</keyword>
<evidence type="ECO:0000313" key="3">
    <source>
        <dbReference type="Proteomes" id="UP000005627"/>
    </source>
</evidence>
<dbReference type="FunCoup" id="G8ZRY2">
    <property type="interactions" value="102"/>
</dbReference>
<dbReference type="GO" id="GO:0005759">
    <property type="term" value="C:mitochondrial matrix"/>
    <property type="evidence" value="ECO:0007669"/>
    <property type="project" value="EnsemblFungi"/>
</dbReference>
<dbReference type="InterPro" id="IPR039196">
    <property type="entry name" value="Fmc1"/>
</dbReference>